<accession>A0A1G8ERW4</accession>
<dbReference type="EMBL" id="FNDQ01000012">
    <property type="protein sequence ID" value="SDH72606.1"/>
    <property type="molecule type" value="Genomic_DNA"/>
</dbReference>
<evidence type="ECO:0000313" key="2">
    <source>
        <dbReference type="Proteomes" id="UP000243588"/>
    </source>
</evidence>
<proteinExistence type="predicted"/>
<dbReference type="Proteomes" id="UP000243588">
    <property type="component" value="Unassembled WGS sequence"/>
</dbReference>
<gene>
    <name evidence="1" type="ORF">SAMN05421818_11241</name>
</gene>
<keyword evidence="2" id="KW-1185">Reference proteome</keyword>
<organism evidence="1 2">
    <name type="scientific">Myroides phaeus</name>
    <dbReference type="NCBI Taxonomy" id="702745"/>
    <lineage>
        <taxon>Bacteria</taxon>
        <taxon>Pseudomonadati</taxon>
        <taxon>Bacteroidota</taxon>
        <taxon>Flavobacteriia</taxon>
        <taxon>Flavobacteriales</taxon>
        <taxon>Flavobacteriaceae</taxon>
        <taxon>Myroides</taxon>
    </lineage>
</organism>
<dbReference type="AlphaFoldDB" id="A0A1G8ERW4"/>
<dbReference type="STRING" id="702745.SAMN05421818_11241"/>
<evidence type="ECO:0000313" key="1">
    <source>
        <dbReference type="EMBL" id="SDH72606.1"/>
    </source>
</evidence>
<name>A0A1G8ERW4_9FLAO</name>
<protein>
    <submittedName>
        <fullName evidence="1">Uncharacterized protein</fullName>
    </submittedName>
</protein>
<reference evidence="2" key="1">
    <citation type="submission" date="2016-10" db="EMBL/GenBank/DDBJ databases">
        <authorList>
            <person name="Varghese N."/>
            <person name="Submissions S."/>
        </authorList>
    </citation>
    <scope>NUCLEOTIDE SEQUENCE [LARGE SCALE GENOMIC DNA]</scope>
    <source>
        <strain evidence="2">DSM 23313</strain>
    </source>
</reference>
<sequence>MFETSPTQVPHTFGNRTFFPKVCGTNVGLVWYLSQISNNEGSNDSSIKLIFKY</sequence>